<dbReference type="Proteomes" id="UP001066276">
    <property type="component" value="Chromosome 3_1"/>
</dbReference>
<dbReference type="EMBL" id="JANPWB010000005">
    <property type="protein sequence ID" value="KAJ1187111.1"/>
    <property type="molecule type" value="Genomic_DNA"/>
</dbReference>
<gene>
    <name evidence="1" type="ORF">NDU88_003890</name>
</gene>
<sequence length="104" mass="11325">MATYSVKKDSMLKDMLSLVAAKKTNPIAEEPTMNHPAVSEAGTGGDDLLALVTRPFIETLFLRLHEDISVFKDEVAVNIKEVKREVLDIGGQVVTQEIGGDAQK</sequence>
<keyword evidence="2" id="KW-1185">Reference proteome</keyword>
<dbReference type="AlphaFoldDB" id="A0AAV7UEK1"/>
<accession>A0AAV7UEK1</accession>
<evidence type="ECO:0000313" key="1">
    <source>
        <dbReference type="EMBL" id="KAJ1187111.1"/>
    </source>
</evidence>
<reference evidence="1" key="1">
    <citation type="journal article" date="2022" name="bioRxiv">
        <title>Sequencing and chromosome-scale assembly of the giantPleurodeles waltlgenome.</title>
        <authorList>
            <person name="Brown T."/>
            <person name="Elewa A."/>
            <person name="Iarovenko S."/>
            <person name="Subramanian E."/>
            <person name="Araus A.J."/>
            <person name="Petzold A."/>
            <person name="Susuki M."/>
            <person name="Suzuki K.-i.T."/>
            <person name="Hayashi T."/>
            <person name="Toyoda A."/>
            <person name="Oliveira C."/>
            <person name="Osipova E."/>
            <person name="Leigh N.D."/>
            <person name="Simon A."/>
            <person name="Yun M.H."/>
        </authorList>
    </citation>
    <scope>NUCLEOTIDE SEQUENCE</scope>
    <source>
        <strain evidence="1">20211129_DDA</strain>
        <tissue evidence="1">Liver</tissue>
    </source>
</reference>
<name>A0AAV7UEK1_PLEWA</name>
<comment type="caution">
    <text evidence="1">The sequence shown here is derived from an EMBL/GenBank/DDBJ whole genome shotgun (WGS) entry which is preliminary data.</text>
</comment>
<protein>
    <submittedName>
        <fullName evidence="1">Uncharacterized protein</fullName>
    </submittedName>
</protein>
<evidence type="ECO:0000313" key="2">
    <source>
        <dbReference type="Proteomes" id="UP001066276"/>
    </source>
</evidence>
<organism evidence="1 2">
    <name type="scientific">Pleurodeles waltl</name>
    <name type="common">Iberian ribbed newt</name>
    <dbReference type="NCBI Taxonomy" id="8319"/>
    <lineage>
        <taxon>Eukaryota</taxon>
        <taxon>Metazoa</taxon>
        <taxon>Chordata</taxon>
        <taxon>Craniata</taxon>
        <taxon>Vertebrata</taxon>
        <taxon>Euteleostomi</taxon>
        <taxon>Amphibia</taxon>
        <taxon>Batrachia</taxon>
        <taxon>Caudata</taxon>
        <taxon>Salamandroidea</taxon>
        <taxon>Salamandridae</taxon>
        <taxon>Pleurodelinae</taxon>
        <taxon>Pleurodeles</taxon>
    </lineage>
</organism>
<proteinExistence type="predicted"/>